<organism evidence="4 5">
    <name type="scientific">Candidatus Saccharicenans subterraneus</name>
    <dbReference type="NCBI Taxonomy" id="2508984"/>
    <lineage>
        <taxon>Bacteria</taxon>
        <taxon>Candidatus Aminicenantota</taxon>
        <taxon>Candidatus Aminicenantia</taxon>
        <taxon>Candidatus Aminicenantales</taxon>
        <taxon>Candidatus Saccharicenantaceae</taxon>
        <taxon>Candidatus Saccharicenans</taxon>
    </lineage>
</organism>
<feature type="domain" description="C4-type zinc ribbon" evidence="2">
    <location>
        <begin position="202"/>
        <end position="233"/>
    </location>
</feature>
<feature type="domain" description="CT398-like coiled coil hairpin" evidence="3">
    <location>
        <begin position="14"/>
        <end position="187"/>
    </location>
</feature>
<dbReference type="InterPro" id="IPR056003">
    <property type="entry name" value="CT398_CC_hairpin"/>
</dbReference>
<dbReference type="AlphaFoldDB" id="A0A3E2BLE6"/>
<gene>
    <name evidence="4" type="ORF">OP8BY_0347</name>
</gene>
<dbReference type="Gene3D" id="1.10.287.1490">
    <property type="match status" value="1"/>
</dbReference>
<evidence type="ECO:0000259" key="2">
    <source>
        <dbReference type="Pfam" id="PF02591"/>
    </source>
</evidence>
<protein>
    <submittedName>
        <fullName evidence="4">Uncharacterized protein</fullName>
    </submittedName>
</protein>
<dbReference type="EMBL" id="QUAH01000009">
    <property type="protein sequence ID" value="RFT15457.1"/>
    <property type="molecule type" value="Genomic_DNA"/>
</dbReference>
<dbReference type="Pfam" id="PF02591">
    <property type="entry name" value="Zn_ribbon_9"/>
    <property type="match status" value="1"/>
</dbReference>
<dbReference type="Proteomes" id="UP000257323">
    <property type="component" value="Unassembled WGS sequence"/>
</dbReference>
<comment type="caution">
    <text evidence="4">The sequence shown here is derived from an EMBL/GenBank/DDBJ whole genome shotgun (WGS) entry which is preliminary data.</text>
</comment>
<accession>A0A3E2BLE6</accession>
<dbReference type="InterPro" id="IPR003743">
    <property type="entry name" value="Zf-RING_7"/>
</dbReference>
<keyword evidence="1" id="KW-0175">Coiled coil</keyword>
<name>A0A3E2BLE6_9BACT</name>
<reference evidence="4 5" key="1">
    <citation type="submission" date="2018-08" db="EMBL/GenBank/DDBJ databases">
        <title>Genome analysis of the thermophilic bacterium of the candidate phylum Aminicenantes from deep subsurface aquifer revealed its physiology and ecological role.</title>
        <authorList>
            <person name="Kadnikov V.V."/>
            <person name="Mardanov A.V."/>
            <person name="Beletsky A.V."/>
            <person name="Karnachuk O.V."/>
            <person name="Ravin N.V."/>
        </authorList>
    </citation>
    <scope>NUCLEOTIDE SEQUENCE [LARGE SCALE GENOMIC DNA]</scope>
    <source>
        <strain evidence="4">BY38</strain>
    </source>
</reference>
<evidence type="ECO:0000259" key="3">
    <source>
        <dbReference type="Pfam" id="PF24481"/>
    </source>
</evidence>
<evidence type="ECO:0000313" key="4">
    <source>
        <dbReference type="EMBL" id="RFT15457.1"/>
    </source>
</evidence>
<sequence>MDGVDADFEKLIQLQELDNALRQITAELSDIPRLIEQVEKKIKADSDLVVRAKERLAQNQKKRRDLEAEVKDLKAQIAKYKRQLNEVKSNKEYTSLLKEIQETQEKIDRLEEEIIRELLVADEIEEEIRTASLKQKNEEEHLKQEIAALTQRKQSLEAEKDQLARKRQELVPGIAKSQLQLYQSIARKRAGIALSRVIEEFCSMCQLRIRPQMLNEIRDRSKLHLCESCGRILYFDYSEESKEEAEESSR</sequence>
<feature type="coiled-coil region" evidence="1">
    <location>
        <begin position="35"/>
        <end position="169"/>
    </location>
</feature>
<proteinExistence type="predicted"/>
<evidence type="ECO:0000256" key="1">
    <source>
        <dbReference type="SAM" id="Coils"/>
    </source>
</evidence>
<evidence type="ECO:0000313" key="5">
    <source>
        <dbReference type="Proteomes" id="UP000257323"/>
    </source>
</evidence>
<dbReference type="Pfam" id="PF24481">
    <property type="entry name" value="CT398_CC"/>
    <property type="match status" value="1"/>
</dbReference>